<dbReference type="GO" id="GO:0004017">
    <property type="term" value="F:AMP kinase activity"/>
    <property type="evidence" value="ECO:0007669"/>
    <property type="project" value="UniProtKB-UniRule"/>
</dbReference>
<comment type="pathway">
    <text evidence="5">Purine metabolism; AMP biosynthesis via salvage pathway; AMP from ADP: step 1/1.</text>
</comment>
<comment type="caution">
    <text evidence="5">Lacks conserved residue(s) required for the propagation of feature annotation.</text>
</comment>
<dbReference type="AlphaFoldDB" id="A0A1V2I1Z1"/>
<comment type="subcellular location">
    <subcellularLocation>
        <location evidence="5 7">Cytoplasm</location>
    </subcellularLocation>
</comment>
<accession>A0A1V2I1Z1</accession>
<dbReference type="Proteomes" id="UP000188929">
    <property type="component" value="Unassembled WGS sequence"/>
</dbReference>
<keyword evidence="9" id="KW-1185">Reference proteome</keyword>
<dbReference type="STRING" id="1834516.BL253_31525"/>
<keyword evidence="5 7" id="KW-0067">ATP-binding</keyword>
<protein>
    <recommendedName>
        <fullName evidence="5 7">Adenylate kinase</fullName>
        <shortName evidence="5">AK</shortName>
        <ecNumber evidence="5 7">2.7.4.3</ecNumber>
    </recommendedName>
    <alternativeName>
        <fullName evidence="5">ATP-AMP transphosphorylase</fullName>
    </alternativeName>
    <alternativeName>
        <fullName evidence="5">ATP:AMP phosphotransferase</fullName>
    </alternativeName>
    <alternativeName>
        <fullName evidence="5">Adenylate monophosphate kinase</fullName>
    </alternativeName>
</protein>
<dbReference type="InterPro" id="IPR027417">
    <property type="entry name" value="P-loop_NTPase"/>
</dbReference>
<dbReference type="GO" id="GO:0044209">
    <property type="term" value="P:AMP salvage"/>
    <property type="evidence" value="ECO:0007669"/>
    <property type="project" value="UniProtKB-UniRule"/>
</dbReference>
<gene>
    <name evidence="5" type="primary">adk</name>
    <name evidence="8" type="ORF">BL253_31525</name>
</gene>
<evidence type="ECO:0000256" key="7">
    <source>
        <dbReference type="RuleBase" id="RU003331"/>
    </source>
</evidence>
<dbReference type="GO" id="GO:0005524">
    <property type="term" value="F:ATP binding"/>
    <property type="evidence" value="ECO:0007669"/>
    <property type="project" value="UniProtKB-UniRule"/>
</dbReference>
<sequence length="255" mass="26138">MRGRVHSVRVVLLGPPGSGKGTQAARIGSRYRVPAISTGRLLDAEIAAGSPLGRRAEAFVRAGELVPDELVLDLVADRLYGSTAAAVVDHVPATARASMDAALGASSGAGAGAGSGAGAGTSVVSGDTLTAAPPATPAADVCQGFLLDGFPRTLAQAEAFDARFAAAGCALDVVLDLDVDESTVLERIRRRASSEDRLDDDEETARRRLKVFAERTAPLRAYYAASGILRTVDGSGTPDEVAARLEAVLADVTRG</sequence>
<dbReference type="PROSITE" id="PS00113">
    <property type="entry name" value="ADENYLATE_KINASE"/>
    <property type="match status" value="1"/>
</dbReference>
<dbReference type="UniPathway" id="UPA00588">
    <property type="reaction ID" value="UER00649"/>
</dbReference>
<evidence type="ECO:0000313" key="8">
    <source>
        <dbReference type="EMBL" id="ONH24005.1"/>
    </source>
</evidence>
<evidence type="ECO:0000256" key="3">
    <source>
        <dbReference type="ARBA" id="ARBA00022741"/>
    </source>
</evidence>
<dbReference type="InterPro" id="IPR000850">
    <property type="entry name" value="Adenylat/UMP-CMP_kin"/>
</dbReference>
<dbReference type="GO" id="GO:0005737">
    <property type="term" value="C:cytoplasm"/>
    <property type="evidence" value="ECO:0007669"/>
    <property type="project" value="UniProtKB-SubCell"/>
</dbReference>
<keyword evidence="1 5" id="KW-0808">Transferase</keyword>
<reference evidence="9" key="1">
    <citation type="submission" date="2016-10" db="EMBL/GenBank/DDBJ databases">
        <title>Frankia sp. NRRL B-16386 Genome sequencing.</title>
        <authorList>
            <person name="Ghodhbane-Gtari F."/>
            <person name="Swanson E."/>
            <person name="Gueddou A."/>
            <person name="Hezbri K."/>
            <person name="Ktari K."/>
            <person name="Nouioui I."/>
            <person name="Morris K."/>
            <person name="Simpson S."/>
            <person name="Abebe-Akele F."/>
            <person name="Thomas K."/>
            <person name="Gtari M."/>
            <person name="Tisa L.S."/>
        </authorList>
    </citation>
    <scope>NUCLEOTIDE SEQUENCE [LARGE SCALE GENOMIC DNA]</scope>
    <source>
        <strain evidence="9">NRRL B-16386</strain>
    </source>
</reference>
<keyword evidence="3 5" id="KW-0547">Nucleotide-binding</keyword>
<dbReference type="HAMAP" id="MF_00235">
    <property type="entry name" value="Adenylate_kinase_Adk"/>
    <property type="match status" value="1"/>
</dbReference>
<comment type="similarity">
    <text evidence="5 6">Belongs to the adenylate kinase family.</text>
</comment>
<organism evidence="8 9">
    <name type="scientific">Pseudofrankia asymbiotica</name>
    <dbReference type="NCBI Taxonomy" id="1834516"/>
    <lineage>
        <taxon>Bacteria</taxon>
        <taxon>Bacillati</taxon>
        <taxon>Actinomycetota</taxon>
        <taxon>Actinomycetes</taxon>
        <taxon>Frankiales</taxon>
        <taxon>Frankiaceae</taxon>
        <taxon>Pseudofrankia</taxon>
    </lineage>
</organism>
<dbReference type="Gene3D" id="3.40.50.300">
    <property type="entry name" value="P-loop containing nucleotide triphosphate hydrolases"/>
    <property type="match status" value="1"/>
</dbReference>
<feature type="binding site" evidence="5">
    <location>
        <position position="208"/>
    </location>
    <ligand>
        <name>AMP</name>
        <dbReference type="ChEBI" id="CHEBI:456215"/>
    </ligand>
</feature>
<dbReference type="OrthoDB" id="9805030at2"/>
<comment type="catalytic activity">
    <reaction evidence="5 7">
        <text>AMP + ATP = 2 ADP</text>
        <dbReference type="Rhea" id="RHEA:12973"/>
        <dbReference type="ChEBI" id="CHEBI:30616"/>
        <dbReference type="ChEBI" id="CHEBI:456215"/>
        <dbReference type="ChEBI" id="CHEBI:456216"/>
        <dbReference type="EC" id="2.7.4.3"/>
    </reaction>
</comment>
<dbReference type="SUPFAM" id="SSF52540">
    <property type="entry name" value="P-loop containing nucleoside triphosphate hydrolases"/>
    <property type="match status" value="1"/>
</dbReference>
<dbReference type="CDD" id="cd01428">
    <property type="entry name" value="ADK"/>
    <property type="match status" value="1"/>
</dbReference>
<evidence type="ECO:0000256" key="6">
    <source>
        <dbReference type="RuleBase" id="RU003330"/>
    </source>
</evidence>
<keyword evidence="5" id="KW-0963">Cytoplasm</keyword>
<comment type="domain">
    <text evidence="5">Consists of three domains, a large central CORE domain and two small peripheral domains, NMPbind and LID, which undergo movements during catalysis. The LID domain closes over the site of phosphoryl transfer upon ATP binding. Assembling and dissambling the active center during each catalytic cycle provides an effective means to prevent ATP hydrolysis.</text>
</comment>
<evidence type="ECO:0000256" key="5">
    <source>
        <dbReference type="HAMAP-Rule" id="MF_00235"/>
    </source>
</evidence>
<keyword evidence="4 5" id="KW-0418">Kinase</keyword>
<feature type="binding site" evidence="5">
    <location>
        <position position="191"/>
    </location>
    <ligand>
        <name>ATP</name>
        <dbReference type="ChEBI" id="CHEBI:30616"/>
    </ligand>
</feature>
<name>A0A1V2I1Z1_9ACTN</name>
<comment type="subunit">
    <text evidence="5 7">Monomer.</text>
</comment>
<feature type="binding site" evidence="5">
    <location>
        <position position="38"/>
    </location>
    <ligand>
        <name>AMP</name>
        <dbReference type="ChEBI" id="CHEBI:456215"/>
    </ligand>
</feature>
<feature type="binding site" evidence="5">
    <location>
        <begin position="64"/>
        <end position="66"/>
    </location>
    <ligand>
        <name>AMP</name>
        <dbReference type="ChEBI" id="CHEBI:456215"/>
    </ligand>
</feature>
<feature type="binding site" evidence="5">
    <location>
        <position position="156"/>
    </location>
    <ligand>
        <name>AMP</name>
        <dbReference type="ChEBI" id="CHEBI:456215"/>
    </ligand>
</feature>
<evidence type="ECO:0000256" key="1">
    <source>
        <dbReference type="ARBA" id="ARBA00022679"/>
    </source>
</evidence>
<feature type="binding site" evidence="5">
    <location>
        <begin position="149"/>
        <end position="152"/>
    </location>
    <ligand>
        <name>AMP</name>
        <dbReference type="ChEBI" id="CHEBI:456215"/>
    </ligand>
</feature>
<evidence type="ECO:0000256" key="4">
    <source>
        <dbReference type="ARBA" id="ARBA00022777"/>
    </source>
</evidence>
<keyword evidence="2 5" id="KW-0545">Nucleotide biosynthesis</keyword>
<comment type="caution">
    <text evidence="8">The sequence shown here is derived from an EMBL/GenBank/DDBJ whole genome shotgun (WGS) entry which is preliminary data.</text>
</comment>
<proteinExistence type="inferred from homology"/>
<dbReference type="EMBL" id="MOMC01000076">
    <property type="protein sequence ID" value="ONH24005.1"/>
    <property type="molecule type" value="Genomic_DNA"/>
</dbReference>
<dbReference type="PRINTS" id="PR00094">
    <property type="entry name" value="ADENYLTKNASE"/>
</dbReference>
<dbReference type="EC" id="2.7.4.3" evidence="5 7"/>
<feature type="binding site" evidence="5">
    <location>
        <begin position="17"/>
        <end position="22"/>
    </location>
    <ligand>
        <name>ATP</name>
        <dbReference type="ChEBI" id="CHEBI:30616"/>
    </ligand>
</feature>
<dbReference type="PANTHER" id="PTHR23359">
    <property type="entry name" value="NUCLEOTIDE KINASE"/>
    <property type="match status" value="1"/>
</dbReference>
<dbReference type="InterPro" id="IPR033690">
    <property type="entry name" value="Adenylat_kinase_CS"/>
</dbReference>
<feature type="binding site" evidence="5">
    <location>
        <position position="236"/>
    </location>
    <ligand>
        <name>ATP</name>
        <dbReference type="ChEBI" id="CHEBI:30616"/>
    </ligand>
</feature>
<dbReference type="Pfam" id="PF00406">
    <property type="entry name" value="ADK"/>
    <property type="match status" value="2"/>
</dbReference>
<feature type="binding site" evidence="5">
    <location>
        <position position="197"/>
    </location>
    <ligand>
        <name>AMP</name>
        <dbReference type="ChEBI" id="CHEBI:456215"/>
    </ligand>
</feature>
<evidence type="ECO:0000256" key="2">
    <source>
        <dbReference type="ARBA" id="ARBA00022727"/>
    </source>
</evidence>
<evidence type="ECO:0000313" key="9">
    <source>
        <dbReference type="Proteomes" id="UP000188929"/>
    </source>
</evidence>
<comment type="function">
    <text evidence="5">Catalyzes the reversible transfer of the terminal phosphate group between ATP and AMP. Plays an important role in cellular energy homeostasis and in adenine nucleotide metabolism.</text>
</comment>
<feature type="region of interest" description="NMP" evidence="5">
    <location>
        <begin position="37"/>
        <end position="66"/>
    </location>
</feature>